<feature type="region of interest" description="Disordered" evidence="1">
    <location>
        <begin position="103"/>
        <end position="146"/>
    </location>
</feature>
<evidence type="ECO:0000313" key="2">
    <source>
        <dbReference type="EMBL" id="CAG7837552.1"/>
    </source>
</evidence>
<gene>
    <name evidence="2" type="ORF">AFUS01_LOCUS46646</name>
</gene>
<evidence type="ECO:0000313" key="3">
    <source>
        <dbReference type="Proteomes" id="UP000708208"/>
    </source>
</evidence>
<reference evidence="2" key="1">
    <citation type="submission" date="2021-06" db="EMBL/GenBank/DDBJ databases">
        <authorList>
            <person name="Hodson N. C."/>
            <person name="Mongue J. A."/>
            <person name="Jaron S. K."/>
        </authorList>
    </citation>
    <scope>NUCLEOTIDE SEQUENCE</scope>
</reference>
<evidence type="ECO:0000256" key="1">
    <source>
        <dbReference type="SAM" id="MobiDB-lite"/>
    </source>
</evidence>
<sequence length="236" mass="26945">MLSASMPEITHINQSVQSELVNSKTGKLPRHARSPYTQSQRITHFDSSTNHNKQIFLDFPLSETSEWTKTTDESETDDFQDFSLQQSSGHTISTVFAKEIVTDSETESTSVNTVDHEHEPRSQEPKKGIKAESNAESLTPQSSPSILKQSPYSCNFDYQQRNDALQYWSTPSAPEPFHLSEVMFMITRDVEAFKNIYFKMAGQLEPETRGQRLYKPKGVKYNGNDQRQLRCVYFSG</sequence>
<protein>
    <submittedName>
        <fullName evidence="2">Uncharacterized protein</fullName>
    </submittedName>
</protein>
<name>A0A8J2Q217_9HEXA</name>
<dbReference type="Proteomes" id="UP000708208">
    <property type="component" value="Unassembled WGS sequence"/>
</dbReference>
<proteinExistence type="predicted"/>
<keyword evidence="3" id="KW-1185">Reference proteome</keyword>
<dbReference type="AlphaFoldDB" id="A0A8J2Q217"/>
<feature type="compositionally biased region" description="Basic and acidic residues" evidence="1">
    <location>
        <begin position="114"/>
        <end position="130"/>
    </location>
</feature>
<accession>A0A8J2Q217</accession>
<organism evidence="2 3">
    <name type="scientific">Allacma fusca</name>
    <dbReference type="NCBI Taxonomy" id="39272"/>
    <lineage>
        <taxon>Eukaryota</taxon>
        <taxon>Metazoa</taxon>
        <taxon>Ecdysozoa</taxon>
        <taxon>Arthropoda</taxon>
        <taxon>Hexapoda</taxon>
        <taxon>Collembola</taxon>
        <taxon>Symphypleona</taxon>
        <taxon>Sminthuridae</taxon>
        <taxon>Allacma</taxon>
    </lineage>
</organism>
<dbReference type="EMBL" id="CAJVCH010571449">
    <property type="protein sequence ID" value="CAG7837552.1"/>
    <property type="molecule type" value="Genomic_DNA"/>
</dbReference>
<feature type="compositionally biased region" description="Polar residues" evidence="1">
    <location>
        <begin position="134"/>
        <end position="146"/>
    </location>
</feature>
<comment type="caution">
    <text evidence="2">The sequence shown here is derived from an EMBL/GenBank/DDBJ whole genome shotgun (WGS) entry which is preliminary data.</text>
</comment>